<evidence type="ECO:0000256" key="1">
    <source>
        <dbReference type="SAM" id="MobiDB-lite"/>
    </source>
</evidence>
<feature type="compositionally biased region" description="Basic and acidic residues" evidence="1">
    <location>
        <begin position="223"/>
        <end position="238"/>
    </location>
</feature>
<dbReference type="OrthoDB" id="2563136at2759"/>
<gene>
    <name evidence="2" type="ORF">L202_08012</name>
</gene>
<dbReference type="RefSeq" id="XP_018989422.1">
    <property type="nucleotide sequence ID" value="XM_019142851.1"/>
</dbReference>
<evidence type="ECO:0000313" key="2">
    <source>
        <dbReference type="EMBL" id="ODN73510.1"/>
    </source>
</evidence>
<dbReference type="GeneID" id="30159321"/>
<proteinExistence type="predicted"/>
<accession>A0A1E3HAZ2</accession>
<organism evidence="2 3">
    <name type="scientific">Cryptococcus amylolentus CBS 6039</name>
    <dbReference type="NCBI Taxonomy" id="1295533"/>
    <lineage>
        <taxon>Eukaryota</taxon>
        <taxon>Fungi</taxon>
        <taxon>Dikarya</taxon>
        <taxon>Basidiomycota</taxon>
        <taxon>Agaricomycotina</taxon>
        <taxon>Tremellomycetes</taxon>
        <taxon>Tremellales</taxon>
        <taxon>Cryptococcaceae</taxon>
        <taxon>Cryptococcus</taxon>
    </lineage>
</organism>
<evidence type="ECO:0000313" key="3">
    <source>
        <dbReference type="Proteomes" id="UP000094065"/>
    </source>
</evidence>
<protein>
    <submittedName>
        <fullName evidence="2">Uncharacterized protein</fullName>
    </submittedName>
</protein>
<dbReference type="Proteomes" id="UP000094065">
    <property type="component" value="Unassembled WGS sequence"/>
</dbReference>
<dbReference type="EMBL" id="AWGJ01000013">
    <property type="protein sequence ID" value="ODN73510.1"/>
    <property type="molecule type" value="Genomic_DNA"/>
</dbReference>
<comment type="caution">
    <text evidence="2">The sequence shown here is derived from an EMBL/GenBank/DDBJ whole genome shotgun (WGS) entry which is preliminary data.</text>
</comment>
<keyword evidence="3" id="KW-1185">Reference proteome</keyword>
<reference evidence="2 3" key="1">
    <citation type="submission" date="2016-06" db="EMBL/GenBank/DDBJ databases">
        <title>Evolution of pathogenesis and genome organization in the Tremellales.</title>
        <authorList>
            <person name="Cuomo C."/>
            <person name="Litvintseva A."/>
            <person name="Heitman J."/>
            <person name="Chen Y."/>
            <person name="Sun S."/>
            <person name="Springer D."/>
            <person name="Dromer F."/>
            <person name="Young S."/>
            <person name="Zeng Q."/>
            <person name="Chapman S."/>
            <person name="Gujja S."/>
            <person name="Saif S."/>
            <person name="Birren B."/>
        </authorList>
    </citation>
    <scope>NUCLEOTIDE SEQUENCE [LARGE SCALE GENOMIC DNA]</scope>
    <source>
        <strain evidence="2 3">CBS 6039</strain>
    </source>
</reference>
<name>A0A1E3HAZ2_9TREE</name>
<feature type="region of interest" description="Disordered" evidence="1">
    <location>
        <begin position="1"/>
        <end position="38"/>
    </location>
</feature>
<dbReference type="AlphaFoldDB" id="A0A1E3HAZ2"/>
<feature type="region of interest" description="Disordered" evidence="1">
    <location>
        <begin position="144"/>
        <end position="261"/>
    </location>
</feature>
<sequence>MVLPEADISAAPIDDGSFAPSQPQKKDPNDRSFQPNSPKLVIFDQRSGEKETIDLGKASSIMTMEDYRTLTRKCTERGMFGGLVGGGILTYLVKRFKPTPPSRNALALTFFLSASFFSFSSSRALLVSEILKIREKARAMAIQNGDIPDPAENLWGSDGPDVAGARGMGDSPRNLPPIPQATAPDPSIVGSPGPGGYATGQSGRPSDAVREELARARLGASPDRAKWAQERNQPREQFEGDLPGPGEGEMVDPYASSGATR</sequence>